<dbReference type="Pfam" id="PF00015">
    <property type="entry name" value="MCPsignal"/>
    <property type="match status" value="1"/>
</dbReference>
<evidence type="ECO:0000256" key="4">
    <source>
        <dbReference type="SAM" id="Phobius"/>
    </source>
</evidence>
<evidence type="ECO:0000313" key="8">
    <source>
        <dbReference type="Proteomes" id="UP000048984"/>
    </source>
</evidence>
<name>A0A0P6VHY1_9HYPH</name>
<dbReference type="InterPro" id="IPR004090">
    <property type="entry name" value="Chemotax_Me-accpt_rcpt"/>
</dbReference>
<proteinExistence type="inferred from homology"/>
<feature type="domain" description="HAMP" evidence="6">
    <location>
        <begin position="163"/>
        <end position="216"/>
    </location>
</feature>
<reference evidence="7 8" key="2">
    <citation type="submission" date="2015-10" db="EMBL/GenBank/DDBJ databases">
        <title>Draft Genome Sequence of Prosthecomicrobium hirschii ATCC 27832.</title>
        <authorList>
            <person name="Daniel J."/>
            <person name="Givan S.A."/>
            <person name="Brun Y.V."/>
            <person name="Brown P.J."/>
        </authorList>
    </citation>
    <scope>NUCLEOTIDE SEQUENCE [LARGE SCALE GENOMIC DNA]</scope>
    <source>
        <strain evidence="7 8">16</strain>
    </source>
</reference>
<dbReference type="Gene3D" id="6.10.340.10">
    <property type="match status" value="1"/>
</dbReference>
<evidence type="ECO:0000256" key="1">
    <source>
        <dbReference type="ARBA" id="ARBA00023224"/>
    </source>
</evidence>
<dbReference type="PROSITE" id="PS50111">
    <property type="entry name" value="CHEMOTAXIS_TRANSDUC_2"/>
    <property type="match status" value="1"/>
</dbReference>
<dbReference type="SMART" id="SM00283">
    <property type="entry name" value="MA"/>
    <property type="match status" value="1"/>
</dbReference>
<keyword evidence="4" id="KW-0472">Membrane</keyword>
<dbReference type="PRINTS" id="PR00260">
    <property type="entry name" value="CHEMTRNSDUCR"/>
</dbReference>
<feature type="domain" description="Methyl-accepting transducer" evidence="5">
    <location>
        <begin position="256"/>
        <end position="492"/>
    </location>
</feature>
<evidence type="ECO:0000256" key="2">
    <source>
        <dbReference type="ARBA" id="ARBA00029447"/>
    </source>
</evidence>
<dbReference type="SMART" id="SM00304">
    <property type="entry name" value="HAMP"/>
    <property type="match status" value="1"/>
</dbReference>
<dbReference type="GO" id="GO:0007165">
    <property type="term" value="P:signal transduction"/>
    <property type="evidence" value="ECO:0007669"/>
    <property type="project" value="UniProtKB-KW"/>
</dbReference>
<accession>A0A0P6VHY1</accession>
<evidence type="ECO:0008006" key="9">
    <source>
        <dbReference type="Google" id="ProtNLM"/>
    </source>
</evidence>
<sequence>MVPLRDIKEISDAYAVLIVDSAHKMRAGKMSVTEGAPHIEQALATAKRLFGEYMLTRMDDHERSLAAAAEQAMANGLVQIRRLQRIVQVDDRPALDRFVVDDLYPAIDPITAALDRLINLQMTEARKSYDDAVTLATRGLAALVALGILAVVMIGFGFWIVLRQVLGPINRITAAMTDLAADRLETVVPHAGERNEIGRMAATVEVFKSNAVARRRLETEQEAERTARQRRADAVERLVGHFDRISADIIRSVASASTELQASAETLTASAEEASNQATTVSAAAEQASSNVQTVAASTEEMAASIREIARQVTEASTVSASAVSEARTTQGIVMTLAAGAQRIGEIVNLIGDVAGQTNLLALNATIEAARAGEAGRGFAVVAAEVKGLAEQTAKASAQIAAQISDIQSTTERAVGAIGSISSTIDRISAISGAIATAVEEQTLATREIARNVHQASAGTGEVSGNITGVGRAAEETSAAASQVLGASRELAIQADTLKQEVDRFLQGVRAA</sequence>
<dbReference type="STRING" id="665126.ABB55_04850"/>
<dbReference type="GO" id="GO:0004888">
    <property type="term" value="F:transmembrane signaling receptor activity"/>
    <property type="evidence" value="ECO:0007669"/>
    <property type="project" value="InterPro"/>
</dbReference>
<organism evidence="7 8">
    <name type="scientific">Prosthecodimorpha hirschii</name>
    <dbReference type="NCBI Taxonomy" id="665126"/>
    <lineage>
        <taxon>Bacteria</taxon>
        <taxon>Pseudomonadati</taxon>
        <taxon>Pseudomonadota</taxon>
        <taxon>Alphaproteobacteria</taxon>
        <taxon>Hyphomicrobiales</taxon>
        <taxon>Ancalomicrobiaceae</taxon>
        <taxon>Prosthecodimorpha</taxon>
    </lineage>
</organism>
<protein>
    <recommendedName>
        <fullName evidence="9">Chemotaxis protein</fullName>
    </recommendedName>
</protein>
<dbReference type="PROSITE" id="PS50885">
    <property type="entry name" value="HAMP"/>
    <property type="match status" value="1"/>
</dbReference>
<dbReference type="GO" id="GO:0006935">
    <property type="term" value="P:chemotaxis"/>
    <property type="evidence" value="ECO:0007669"/>
    <property type="project" value="InterPro"/>
</dbReference>
<dbReference type="InterPro" id="IPR004089">
    <property type="entry name" value="MCPsignal_dom"/>
</dbReference>
<comment type="caution">
    <text evidence="7">The sequence shown here is derived from an EMBL/GenBank/DDBJ whole genome shotgun (WGS) entry which is preliminary data.</text>
</comment>
<dbReference type="PANTHER" id="PTHR32089:SF112">
    <property type="entry name" value="LYSOZYME-LIKE PROTEIN-RELATED"/>
    <property type="match status" value="1"/>
</dbReference>
<evidence type="ECO:0000256" key="3">
    <source>
        <dbReference type="PROSITE-ProRule" id="PRU00284"/>
    </source>
</evidence>
<feature type="transmembrane region" description="Helical" evidence="4">
    <location>
        <begin position="140"/>
        <end position="162"/>
    </location>
</feature>
<dbReference type="Proteomes" id="UP000048984">
    <property type="component" value="Unassembled WGS sequence"/>
</dbReference>
<dbReference type="SUPFAM" id="SSF158472">
    <property type="entry name" value="HAMP domain-like"/>
    <property type="match status" value="1"/>
</dbReference>
<gene>
    <name evidence="7" type="ORF">ABB55_04850</name>
</gene>
<keyword evidence="8" id="KW-1185">Reference proteome</keyword>
<keyword evidence="4" id="KW-0812">Transmembrane</keyword>
<dbReference type="EMBL" id="LJYW01000001">
    <property type="protein sequence ID" value="KPL51642.1"/>
    <property type="molecule type" value="Genomic_DNA"/>
</dbReference>
<evidence type="ECO:0000259" key="5">
    <source>
        <dbReference type="PROSITE" id="PS50111"/>
    </source>
</evidence>
<keyword evidence="1 3" id="KW-0807">Transducer</keyword>
<dbReference type="GO" id="GO:0016020">
    <property type="term" value="C:membrane"/>
    <property type="evidence" value="ECO:0007669"/>
    <property type="project" value="InterPro"/>
</dbReference>
<evidence type="ECO:0000313" key="7">
    <source>
        <dbReference type="EMBL" id="KPL51642.1"/>
    </source>
</evidence>
<dbReference type="Pfam" id="PF00672">
    <property type="entry name" value="HAMP"/>
    <property type="match status" value="1"/>
</dbReference>
<evidence type="ECO:0000259" key="6">
    <source>
        <dbReference type="PROSITE" id="PS50885"/>
    </source>
</evidence>
<dbReference type="SUPFAM" id="SSF58104">
    <property type="entry name" value="Methyl-accepting chemotaxis protein (MCP) signaling domain"/>
    <property type="match status" value="1"/>
</dbReference>
<reference evidence="7 8" key="1">
    <citation type="submission" date="2015-09" db="EMBL/GenBank/DDBJ databases">
        <authorList>
            <person name="Jackson K.R."/>
            <person name="Lunt B.L."/>
            <person name="Fisher J.N.B."/>
            <person name="Gardner A.V."/>
            <person name="Bailey M.E."/>
            <person name="Deus L.M."/>
            <person name="Earl A.S."/>
            <person name="Gibby P.D."/>
            <person name="Hartmann K.A."/>
            <person name="Liu J.E."/>
            <person name="Manci A.M."/>
            <person name="Nielsen D.A."/>
            <person name="Solomon M.B."/>
            <person name="Breakwell D.P."/>
            <person name="Burnett S.H."/>
            <person name="Grose J.H."/>
        </authorList>
    </citation>
    <scope>NUCLEOTIDE SEQUENCE [LARGE SCALE GENOMIC DNA]</scope>
    <source>
        <strain evidence="7 8">16</strain>
    </source>
</reference>
<keyword evidence="4" id="KW-1133">Transmembrane helix</keyword>
<comment type="similarity">
    <text evidence="2">Belongs to the methyl-accepting chemotaxis (MCP) protein family.</text>
</comment>
<dbReference type="Gene3D" id="1.10.287.950">
    <property type="entry name" value="Methyl-accepting chemotaxis protein"/>
    <property type="match status" value="1"/>
</dbReference>
<dbReference type="PANTHER" id="PTHR32089">
    <property type="entry name" value="METHYL-ACCEPTING CHEMOTAXIS PROTEIN MCPB"/>
    <property type="match status" value="1"/>
</dbReference>
<dbReference type="AlphaFoldDB" id="A0A0P6VHY1"/>
<dbReference type="InterPro" id="IPR003660">
    <property type="entry name" value="HAMP_dom"/>
</dbReference>